<dbReference type="SMART" id="SM00382">
    <property type="entry name" value="AAA"/>
    <property type="match status" value="1"/>
</dbReference>
<evidence type="ECO:0000256" key="4">
    <source>
        <dbReference type="ARBA" id="ARBA00022840"/>
    </source>
</evidence>
<dbReference type="CDD" id="cd03257">
    <property type="entry name" value="ABC_NikE_OppD_transporters"/>
    <property type="match status" value="1"/>
</dbReference>
<gene>
    <name evidence="6" type="ORF">METZ01_LOCUS65159</name>
</gene>
<evidence type="ECO:0000256" key="2">
    <source>
        <dbReference type="ARBA" id="ARBA00022448"/>
    </source>
</evidence>
<dbReference type="PROSITE" id="PS50893">
    <property type="entry name" value="ABC_TRANSPORTER_2"/>
    <property type="match status" value="1"/>
</dbReference>
<dbReference type="SUPFAM" id="SSF52540">
    <property type="entry name" value="P-loop containing nucleoside triphosphate hydrolases"/>
    <property type="match status" value="1"/>
</dbReference>
<dbReference type="InterPro" id="IPR003439">
    <property type="entry name" value="ABC_transporter-like_ATP-bd"/>
</dbReference>
<dbReference type="Gene3D" id="3.40.50.300">
    <property type="entry name" value="P-loop containing nucleotide triphosphate hydrolases"/>
    <property type="match status" value="1"/>
</dbReference>
<organism evidence="6">
    <name type="scientific">marine metagenome</name>
    <dbReference type="NCBI Taxonomy" id="408172"/>
    <lineage>
        <taxon>unclassified sequences</taxon>
        <taxon>metagenomes</taxon>
        <taxon>ecological metagenomes</taxon>
    </lineage>
</organism>
<dbReference type="GO" id="GO:0005524">
    <property type="term" value="F:ATP binding"/>
    <property type="evidence" value="ECO:0007669"/>
    <property type="project" value="UniProtKB-KW"/>
</dbReference>
<dbReference type="GO" id="GO:0016887">
    <property type="term" value="F:ATP hydrolysis activity"/>
    <property type="evidence" value="ECO:0007669"/>
    <property type="project" value="InterPro"/>
</dbReference>
<dbReference type="PROSITE" id="PS00211">
    <property type="entry name" value="ABC_TRANSPORTER_1"/>
    <property type="match status" value="1"/>
</dbReference>
<dbReference type="EMBL" id="UINC01004167">
    <property type="protein sequence ID" value="SVA12305.1"/>
    <property type="molecule type" value="Genomic_DNA"/>
</dbReference>
<comment type="similarity">
    <text evidence="1">Belongs to the ABC transporter superfamily.</text>
</comment>
<dbReference type="InterPro" id="IPR050319">
    <property type="entry name" value="ABC_transp_ATP-bind"/>
</dbReference>
<keyword evidence="2" id="KW-0813">Transport</keyword>
<keyword evidence="4" id="KW-0067">ATP-binding</keyword>
<evidence type="ECO:0000256" key="1">
    <source>
        <dbReference type="ARBA" id="ARBA00005417"/>
    </source>
</evidence>
<accession>A0A381T816</accession>
<evidence type="ECO:0000313" key="6">
    <source>
        <dbReference type="EMBL" id="SVA12305.1"/>
    </source>
</evidence>
<name>A0A381T816_9ZZZZ</name>
<dbReference type="GO" id="GO:0055085">
    <property type="term" value="P:transmembrane transport"/>
    <property type="evidence" value="ECO:0007669"/>
    <property type="project" value="UniProtKB-ARBA"/>
</dbReference>
<proteinExistence type="inferred from homology"/>
<evidence type="ECO:0000256" key="3">
    <source>
        <dbReference type="ARBA" id="ARBA00022741"/>
    </source>
</evidence>
<protein>
    <recommendedName>
        <fullName evidence="5">ABC transporter domain-containing protein</fullName>
    </recommendedName>
</protein>
<dbReference type="InterPro" id="IPR003593">
    <property type="entry name" value="AAA+_ATPase"/>
</dbReference>
<keyword evidence="3" id="KW-0547">Nucleotide-binding</keyword>
<dbReference type="Pfam" id="PF00005">
    <property type="entry name" value="ABC_tran"/>
    <property type="match status" value="1"/>
</dbReference>
<feature type="domain" description="ABC transporter" evidence="5">
    <location>
        <begin position="9"/>
        <end position="241"/>
    </location>
</feature>
<evidence type="ECO:0000259" key="5">
    <source>
        <dbReference type="PROSITE" id="PS50893"/>
    </source>
</evidence>
<dbReference type="AlphaFoldDB" id="A0A381T816"/>
<reference evidence="6" key="1">
    <citation type="submission" date="2018-05" db="EMBL/GenBank/DDBJ databases">
        <authorList>
            <person name="Lanie J.A."/>
            <person name="Ng W.-L."/>
            <person name="Kazmierczak K.M."/>
            <person name="Andrzejewski T.M."/>
            <person name="Davidsen T.M."/>
            <person name="Wayne K.J."/>
            <person name="Tettelin H."/>
            <person name="Glass J.I."/>
            <person name="Rusch D."/>
            <person name="Podicherti R."/>
            <person name="Tsui H.-C.T."/>
            <person name="Winkler M.E."/>
        </authorList>
    </citation>
    <scope>NUCLEOTIDE SEQUENCE</scope>
</reference>
<dbReference type="PANTHER" id="PTHR43776:SF7">
    <property type="entry name" value="D,D-DIPEPTIDE TRANSPORT ATP-BINDING PROTEIN DDPF-RELATED"/>
    <property type="match status" value="1"/>
</dbReference>
<sequence length="241" mass="26990">MSNKEKIVFEVRNLTKNFRSVGLSGKTEIIKALNNVSFSVSLGQTVGIVGESGSGKSTIGRCALGLTELSSGEIILGGEQINFKRKKDINNFRRKIQIVFQNPQRSFNPVYNIRTSVGESLNVRPEWSRKQRHQRIEEVLDAVKINDELRNRRPEQLSGGQLQRVAIARAIAPKPNLIFLDEPTSSLDLSVRSEVLSLLNELQNTLNITYVFVSHDLEVVRAVTNNIIVMYRGQIVEEGSS</sequence>
<feature type="non-terminal residue" evidence="6">
    <location>
        <position position="241"/>
    </location>
</feature>
<dbReference type="PANTHER" id="PTHR43776">
    <property type="entry name" value="TRANSPORT ATP-BINDING PROTEIN"/>
    <property type="match status" value="1"/>
</dbReference>
<dbReference type="InterPro" id="IPR017871">
    <property type="entry name" value="ABC_transporter-like_CS"/>
</dbReference>
<dbReference type="InterPro" id="IPR027417">
    <property type="entry name" value="P-loop_NTPase"/>
</dbReference>